<dbReference type="AlphaFoldDB" id="A0A554LEY4"/>
<organism evidence="3 4">
    <name type="scientific">Candidatus Berkelbacteria bacterium Licking1014_96</name>
    <dbReference type="NCBI Taxonomy" id="2017149"/>
    <lineage>
        <taxon>Bacteria</taxon>
        <taxon>Candidatus Berkelbacteria</taxon>
    </lineage>
</organism>
<dbReference type="InterPro" id="IPR030842">
    <property type="entry name" value="TF_NusA_bacterial"/>
</dbReference>
<dbReference type="PANTHER" id="PTHR22648:SF0">
    <property type="entry name" value="TRANSCRIPTION TERMINATION_ANTITERMINATION PROTEIN NUSA"/>
    <property type="match status" value="1"/>
</dbReference>
<accession>A0A554LEY4</accession>
<dbReference type="Proteomes" id="UP000318296">
    <property type="component" value="Unassembled WGS sequence"/>
</dbReference>
<evidence type="ECO:0000256" key="1">
    <source>
        <dbReference type="ARBA" id="ARBA00022884"/>
    </source>
</evidence>
<dbReference type="EMBL" id="VMGH01000042">
    <property type="protein sequence ID" value="TSC91441.1"/>
    <property type="molecule type" value="Genomic_DNA"/>
</dbReference>
<keyword evidence="1" id="KW-0694">RNA-binding</keyword>
<dbReference type="SUPFAM" id="SSF69705">
    <property type="entry name" value="Transcription factor NusA, N-terminal domain"/>
    <property type="match status" value="1"/>
</dbReference>
<reference evidence="3 4" key="1">
    <citation type="submission" date="2017-07" db="EMBL/GenBank/DDBJ databases">
        <title>Mechanisms for carbon and nitrogen cycling indicate functional differentiation within the Candidate Phyla Radiation.</title>
        <authorList>
            <person name="Danczak R.E."/>
            <person name="Johnston M.D."/>
            <person name="Kenah C."/>
            <person name="Slattery M."/>
            <person name="Wrighton K.C."/>
            <person name="Wilkins M.J."/>
        </authorList>
    </citation>
    <scope>NUCLEOTIDE SEQUENCE [LARGE SCALE GENOMIC DNA]</scope>
    <source>
        <strain evidence="3">Licking1014_96</strain>
    </source>
</reference>
<proteinExistence type="predicted"/>
<dbReference type="GO" id="GO:0003723">
    <property type="term" value="F:RNA binding"/>
    <property type="evidence" value="ECO:0007669"/>
    <property type="project" value="UniProtKB-KW"/>
</dbReference>
<name>A0A554LEY4_9BACT</name>
<evidence type="ECO:0000313" key="4">
    <source>
        <dbReference type="Proteomes" id="UP000318296"/>
    </source>
</evidence>
<dbReference type="GO" id="GO:0031564">
    <property type="term" value="P:transcription antitermination"/>
    <property type="evidence" value="ECO:0007669"/>
    <property type="project" value="InterPro"/>
</dbReference>
<feature type="domain" description="Transcription factor NusA N-terminal" evidence="2">
    <location>
        <begin position="5"/>
        <end position="74"/>
    </location>
</feature>
<gene>
    <name evidence="3" type="ORF">CEN92_290</name>
</gene>
<dbReference type="Gene3D" id="3.30.1480.10">
    <property type="entry name" value="NusA, N-terminal domain"/>
    <property type="match status" value="1"/>
</dbReference>
<dbReference type="InterPro" id="IPR013735">
    <property type="entry name" value="TF_NusA_N"/>
</dbReference>
<evidence type="ECO:0000313" key="3">
    <source>
        <dbReference type="EMBL" id="TSC91441.1"/>
    </source>
</evidence>
<dbReference type="Pfam" id="PF08529">
    <property type="entry name" value="NusA_N"/>
    <property type="match status" value="1"/>
</dbReference>
<sequence length="86" mass="9860">MFDKEFRSAIKQICDERGISEKSVLETIEQALAAAYRKDYGKPEQRIDVKLDPKTGKMKVSQVFEIVKKDGNNPKNPRGGARRRFC</sequence>
<evidence type="ECO:0000259" key="2">
    <source>
        <dbReference type="Pfam" id="PF08529"/>
    </source>
</evidence>
<comment type="caution">
    <text evidence="3">The sequence shown here is derived from an EMBL/GenBank/DDBJ whole genome shotgun (WGS) entry which is preliminary data.</text>
</comment>
<dbReference type="GO" id="GO:0006353">
    <property type="term" value="P:DNA-templated transcription termination"/>
    <property type="evidence" value="ECO:0007669"/>
    <property type="project" value="InterPro"/>
</dbReference>
<dbReference type="GO" id="GO:0005829">
    <property type="term" value="C:cytosol"/>
    <property type="evidence" value="ECO:0007669"/>
    <property type="project" value="TreeGrafter"/>
</dbReference>
<dbReference type="PANTHER" id="PTHR22648">
    <property type="entry name" value="TRANSCRIPTION TERMINATION FACTOR NUSA"/>
    <property type="match status" value="1"/>
</dbReference>
<dbReference type="InterPro" id="IPR036555">
    <property type="entry name" value="NusA_N_sf"/>
</dbReference>
<dbReference type="GO" id="GO:0003700">
    <property type="term" value="F:DNA-binding transcription factor activity"/>
    <property type="evidence" value="ECO:0007669"/>
    <property type="project" value="InterPro"/>
</dbReference>
<protein>
    <recommendedName>
        <fullName evidence="2">Transcription factor NusA N-terminal domain-containing protein</fullName>
    </recommendedName>
</protein>